<dbReference type="PANTHER" id="PTHR38479">
    <property type="entry name" value="LMO0824 PROTEIN"/>
    <property type="match status" value="1"/>
</dbReference>
<dbReference type="OrthoDB" id="9148135at2"/>
<dbReference type="GO" id="GO:0003677">
    <property type="term" value="F:DNA binding"/>
    <property type="evidence" value="ECO:0007669"/>
    <property type="project" value="UniProtKB-KW"/>
</dbReference>
<comment type="caution">
    <text evidence="1">The sequence shown here is derived from an EMBL/GenBank/DDBJ whole genome shotgun (WGS) entry which is preliminary data.</text>
</comment>
<dbReference type="EMBL" id="RQJX01000001">
    <property type="protein sequence ID" value="RQN09940.1"/>
    <property type="molecule type" value="Genomic_DNA"/>
</dbReference>
<organism evidence="1 2">
    <name type="scientific">Aeromicrobium camelliae</name>
    <dbReference type="NCBI Taxonomy" id="1538144"/>
    <lineage>
        <taxon>Bacteria</taxon>
        <taxon>Bacillati</taxon>
        <taxon>Actinomycetota</taxon>
        <taxon>Actinomycetes</taxon>
        <taxon>Propionibacteriales</taxon>
        <taxon>Nocardioidaceae</taxon>
        <taxon>Aeromicrobium</taxon>
    </lineage>
</organism>
<dbReference type="InterPro" id="IPR009351">
    <property type="entry name" value="AlkZ-like"/>
</dbReference>
<dbReference type="Pfam" id="PF06224">
    <property type="entry name" value="AlkZ-like"/>
    <property type="match status" value="1"/>
</dbReference>
<keyword evidence="1" id="KW-0238">DNA-binding</keyword>
<evidence type="ECO:0000313" key="1">
    <source>
        <dbReference type="EMBL" id="RQN09940.1"/>
    </source>
</evidence>
<dbReference type="Proteomes" id="UP000275225">
    <property type="component" value="Unassembled WGS sequence"/>
</dbReference>
<name>A0A3N6WRL4_9ACTN</name>
<protein>
    <submittedName>
        <fullName evidence="1">Winged helix DNA-binding domain-containing protein</fullName>
    </submittedName>
</protein>
<dbReference type="RefSeq" id="WP_124235147.1">
    <property type="nucleotide sequence ID" value="NZ_JBHUFI010000007.1"/>
</dbReference>
<sequence>MALPRIDDAERRRRLSVRHALAVPAASTEEVARSVVALHSTDPASMTLAVAARLKRPDVADLERALYEERTVVRVLAMRRTVFAVPADLALACLAATADSVAAPERRKLLAMLRDSAVSDDPETWLDTAHRTAQDAIERLGTFSSAELAAADPLLATRIEIGAGTKYATRQSIASRLLTVMSAEGHVVRARPAGAWASTQFRWAAMRGWSDHLVEPTDAASAAVEIARRWLLAYGPARPEDLQWWTGWTKRATVAALAPLETVEVEGDEGPLIALADDLEPTPEPAPWVALLPALDSTTMGWKHRDWYIGPHRPALYDTNGNAGPTIWADGRVVGGWTIRDDGTVGVRLLDDPGSTARDAIDSAAHRLEVFLDGTVIRARARGWTPVERELRS</sequence>
<keyword evidence="2" id="KW-1185">Reference proteome</keyword>
<dbReference type="AlphaFoldDB" id="A0A3N6WRL4"/>
<proteinExistence type="predicted"/>
<accession>A0A3N6WRL4</accession>
<evidence type="ECO:0000313" key="2">
    <source>
        <dbReference type="Proteomes" id="UP000275225"/>
    </source>
</evidence>
<dbReference type="PANTHER" id="PTHR38479:SF2">
    <property type="entry name" value="WINGED HELIX DNA-BINDING DOMAIN-CONTAINING PROTEIN"/>
    <property type="match status" value="1"/>
</dbReference>
<gene>
    <name evidence="1" type="ORF">EHW97_00080</name>
</gene>
<reference evidence="1 2" key="1">
    <citation type="submission" date="2018-11" db="EMBL/GenBank/DDBJ databases">
        <authorList>
            <person name="Li F."/>
        </authorList>
    </citation>
    <scope>NUCLEOTIDE SEQUENCE [LARGE SCALE GENOMIC DNA]</scope>
    <source>
        <strain evidence="1 2">YS17T</strain>
    </source>
</reference>